<accession>A0A8J1L3U4</accession>
<evidence type="ECO:0000256" key="2">
    <source>
        <dbReference type="ARBA" id="ARBA00022475"/>
    </source>
</evidence>
<feature type="domain" description="UPAR/Ly6" evidence="7">
    <location>
        <begin position="21"/>
        <end position="104"/>
    </location>
</feature>
<dbReference type="PANTHER" id="PTHR16983:SF13">
    <property type="entry name" value="LYMPHOCYTE ANTIGEN 6E"/>
    <property type="match status" value="1"/>
</dbReference>
<evidence type="ECO:0000259" key="7">
    <source>
        <dbReference type="SMART" id="SM00134"/>
    </source>
</evidence>
<protein>
    <submittedName>
        <fullName evidence="9">Ly6/PLAUR domain-containing protein 2-like</fullName>
    </submittedName>
</protein>
<organism evidence="8 9">
    <name type="scientific">Xenopus laevis</name>
    <name type="common">African clawed frog</name>
    <dbReference type="NCBI Taxonomy" id="8355"/>
    <lineage>
        <taxon>Eukaryota</taxon>
        <taxon>Metazoa</taxon>
        <taxon>Chordata</taxon>
        <taxon>Craniata</taxon>
        <taxon>Vertebrata</taxon>
        <taxon>Euteleostomi</taxon>
        <taxon>Amphibia</taxon>
        <taxon>Batrachia</taxon>
        <taxon>Anura</taxon>
        <taxon>Pipoidea</taxon>
        <taxon>Pipidae</taxon>
        <taxon>Xenopodinae</taxon>
        <taxon>Xenopus</taxon>
        <taxon>Xenopus</taxon>
    </lineage>
</organism>
<dbReference type="InterPro" id="IPR018363">
    <property type="entry name" value="CD59_antigen_CS"/>
</dbReference>
<dbReference type="SUPFAM" id="SSF57302">
    <property type="entry name" value="Snake toxin-like"/>
    <property type="match status" value="1"/>
</dbReference>
<evidence type="ECO:0000256" key="3">
    <source>
        <dbReference type="ARBA" id="ARBA00022729"/>
    </source>
</evidence>
<evidence type="ECO:0000256" key="6">
    <source>
        <dbReference type="SAM" id="SignalP"/>
    </source>
</evidence>
<dbReference type="Pfam" id="PF00087">
    <property type="entry name" value="Toxin_TOLIP"/>
    <property type="match status" value="1"/>
</dbReference>
<dbReference type="RefSeq" id="XP_041424198.1">
    <property type="nucleotide sequence ID" value="XM_041568264.1"/>
</dbReference>
<dbReference type="KEGG" id="xla:121395219"/>
<keyword evidence="8" id="KW-1185">Reference proteome</keyword>
<evidence type="ECO:0000256" key="1">
    <source>
        <dbReference type="ARBA" id="ARBA00004236"/>
    </source>
</evidence>
<evidence type="ECO:0000313" key="9">
    <source>
        <dbReference type="RefSeq" id="XP_041424198.1"/>
    </source>
</evidence>
<evidence type="ECO:0000256" key="4">
    <source>
        <dbReference type="ARBA" id="ARBA00023136"/>
    </source>
</evidence>
<dbReference type="GeneID" id="121395219"/>
<comment type="subcellular location">
    <subcellularLocation>
        <location evidence="1">Cell membrane</location>
    </subcellularLocation>
</comment>
<keyword evidence="2" id="KW-1003">Cell membrane</keyword>
<keyword evidence="4" id="KW-0472">Membrane</keyword>
<dbReference type="InterPro" id="IPR051110">
    <property type="entry name" value="Ly-6/neurotoxin-like_GPI-ap"/>
</dbReference>
<dbReference type="PANTHER" id="PTHR16983">
    <property type="entry name" value="UPAR/LY6 DOMAIN-CONTAINING PROTEIN"/>
    <property type="match status" value="1"/>
</dbReference>
<dbReference type="InterPro" id="IPR035076">
    <property type="entry name" value="Toxin/TOLIP"/>
</dbReference>
<dbReference type="AlphaFoldDB" id="A0A8J1L3U4"/>
<dbReference type="Proteomes" id="UP000186698">
    <property type="component" value="Chromosome 6S"/>
</dbReference>
<keyword evidence="5" id="KW-0325">Glycoprotein</keyword>
<gene>
    <name evidence="9" type="primary">LOC121395219</name>
</gene>
<name>A0A8J1L3U4_XENLA</name>
<reference evidence="9" key="1">
    <citation type="submission" date="2025-08" db="UniProtKB">
        <authorList>
            <consortium name="RefSeq"/>
        </authorList>
    </citation>
    <scope>IDENTIFICATION</scope>
    <source>
        <strain evidence="9">J_2021</strain>
        <tissue evidence="9">Erythrocytes</tissue>
    </source>
</reference>
<dbReference type="PROSITE" id="PS00983">
    <property type="entry name" value="LY6_UPAR"/>
    <property type="match status" value="1"/>
</dbReference>
<dbReference type="GO" id="GO:0005886">
    <property type="term" value="C:plasma membrane"/>
    <property type="evidence" value="ECO:0007669"/>
    <property type="project" value="UniProtKB-SubCell"/>
</dbReference>
<evidence type="ECO:0000313" key="8">
    <source>
        <dbReference type="Proteomes" id="UP000186698"/>
    </source>
</evidence>
<proteinExistence type="predicted"/>
<keyword evidence="3 6" id="KW-0732">Signal</keyword>
<dbReference type="SMART" id="SM00134">
    <property type="entry name" value="LU"/>
    <property type="match status" value="1"/>
</dbReference>
<feature type="chain" id="PRO_5035225611" evidence="6">
    <location>
        <begin position="21"/>
        <end position="124"/>
    </location>
</feature>
<dbReference type="FunFam" id="2.10.60.10:FF:000003">
    <property type="entry name" value="lymphocyte antigen 6E isoform X1"/>
    <property type="match status" value="1"/>
</dbReference>
<dbReference type="InterPro" id="IPR045860">
    <property type="entry name" value="Snake_toxin-like_sf"/>
</dbReference>
<dbReference type="OrthoDB" id="5945173at2759"/>
<dbReference type="InterPro" id="IPR016054">
    <property type="entry name" value="LY6_UPA_recep-like"/>
</dbReference>
<evidence type="ECO:0000256" key="5">
    <source>
        <dbReference type="ARBA" id="ARBA00023180"/>
    </source>
</evidence>
<feature type="signal peptide" evidence="6">
    <location>
        <begin position="1"/>
        <end position="20"/>
    </location>
</feature>
<sequence>MATLNIALVVGALCMGTALSLQCYMCLTPGTNSNCPIKTNCEAKETFCKTLLSTNSTGHESEYKSCAVNCKEGPVFSSSIGSLDISCCRTDLCNISGAPGGTCSSALLSLALALISLYLRNISL</sequence>
<dbReference type="Gene3D" id="2.10.60.10">
    <property type="entry name" value="CD59"/>
    <property type="match status" value="1"/>
</dbReference>